<proteinExistence type="predicted"/>
<reference evidence="1 2" key="1">
    <citation type="submission" date="2020-05" db="EMBL/GenBank/DDBJ databases">
        <authorList>
            <person name="Campoy J."/>
            <person name="Schneeberger K."/>
            <person name="Spophaly S."/>
        </authorList>
    </citation>
    <scope>NUCLEOTIDE SEQUENCE [LARGE SCALE GENOMIC DNA]</scope>
    <source>
        <strain evidence="1">PruArmRojPasFocal</strain>
    </source>
</reference>
<name>A0A6J5UNE2_PRUAR</name>
<evidence type="ECO:0000313" key="1">
    <source>
        <dbReference type="EMBL" id="CAB4278090.1"/>
    </source>
</evidence>
<dbReference type="EMBL" id="CAEKDK010000004">
    <property type="protein sequence ID" value="CAB4278090.1"/>
    <property type="molecule type" value="Genomic_DNA"/>
</dbReference>
<gene>
    <name evidence="1" type="ORF">CURHAP_LOCUS28324</name>
</gene>
<evidence type="ECO:0000313" key="2">
    <source>
        <dbReference type="Proteomes" id="UP000507222"/>
    </source>
</evidence>
<accession>A0A6J5UNE2</accession>
<sequence>MAWVSQTLGIWKFSMSITQTSPPYPSTLPPSPSPPCCIRSHPHTLALSKYSRSYGHCSLMIEDGDY</sequence>
<protein>
    <submittedName>
        <fullName evidence="1">Uncharacterized protein</fullName>
    </submittedName>
</protein>
<dbReference type="Proteomes" id="UP000507222">
    <property type="component" value="Unassembled WGS sequence"/>
</dbReference>
<organism evidence="1 2">
    <name type="scientific">Prunus armeniaca</name>
    <name type="common">Apricot</name>
    <name type="synonym">Armeniaca vulgaris</name>
    <dbReference type="NCBI Taxonomy" id="36596"/>
    <lineage>
        <taxon>Eukaryota</taxon>
        <taxon>Viridiplantae</taxon>
        <taxon>Streptophyta</taxon>
        <taxon>Embryophyta</taxon>
        <taxon>Tracheophyta</taxon>
        <taxon>Spermatophyta</taxon>
        <taxon>Magnoliopsida</taxon>
        <taxon>eudicotyledons</taxon>
        <taxon>Gunneridae</taxon>
        <taxon>Pentapetalae</taxon>
        <taxon>rosids</taxon>
        <taxon>fabids</taxon>
        <taxon>Rosales</taxon>
        <taxon>Rosaceae</taxon>
        <taxon>Amygdaloideae</taxon>
        <taxon>Amygdaleae</taxon>
        <taxon>Prunus</taxon>
    </lineage>
</organism>
<dbReference type="AlphaFoldDB" id="A0A6J5UNE2"/>